<dbReference type="Pfam" id="PF14529">
    <property type="entry name" value="Exo_endo_phos_2"/>
    <property type="match status" value="1"/>
</dbReference>
<dbReference type="Gene3D" id="3.60.10.10">
    <property type="entry name" value="Endonuclease/exonuclease/phosphatase"/>
    <property type="match status" value="1"/>
</dbReference>
<protein>
    <recommendedName>
        <fullName evidence="1">Endonuclease/exonuclease/phosphatase domain-containing protein</fullName>
    </recommendedName>
</protein>
<keyword evidence="3" id="KW-1185">Reference proteome</keyword>
<sequence length="111" mass="12596">MVVLEVSLGKQRILAANMYFDINRDLIKLEALLQYAKAKATLIAIDSNARSKTWFDVIRNKRGQIIEEFILGSNLHILNCNKNVTTYESIRGTSNVDLTVTNNMMLPPVRN</sequence>
<evidence type="ECO:0000259" key="1">
    <source>
        <dbReference type="Pfam" id="PF14529"/>
    </source>
</evidence>
<name>A0ABQ8STY6_PERAM</name>
<gene>
    <name evidence="2" type="ORF">ANN_17795</name>
</gene>
<dbReference type="InterPro" id="IPR036691">
    <property type="entry name" value="Endo/exonu/phosph_ase_sf"/>
</dbReference>
<dbReference type="SUPFAM" id="SSF56219">
    <property type="entry name" value="DNase I-like"/>
    <property type="match status" value="1"/>
</dbReference>
<evidence type="ECO:0000313" key="3">
    <source>
        <dbReference type="Proteomes" id="UP001148838"/>
    </source>
</evidence>
<dbReference type="Proteomes" id="UP001148838">
    <property type="component" value="Unassembled WGS sequence"/>
</dbReference>
<comment type="caution">
    <text evidence="2">The sequence shown here is derived from an EMBL/GenBank/DDBJ whole genome shotgun (WGS) entry which is preliminary data.</text>
</comment>
<organism evidence="2 3">
    <name type="scientific">Periplaneta americana</name>
    <name type="common">American cockroach</name>
    <name type="synonym">Blatta americana</name>
    <dbReference type="NCBI Taxonomy" id="6978"/>
    <lineage>
        <taxon>Eukaryota</taxon>
        <taxon>Metazoa</taxon>
        <taxon>Ecdysozoa</taxon>
        <taxon>Arthropoda</taxon>
        <taxon>Hexapoda</taxon>
        <taxon>Insecta</taxon>
        <taxon>Pterygota</taxon>
        <taxon>Neoptera</taxon>
        <taxon>Polyneoptera</taxon>
        <taxon>Dictyoptera</taxon>
        <taxon>Blattodea</taxon>
        <taxon>Blattoidea</taxon>
        <taxon>Blattidae</taxon>
        <taxon>Blattinae</taxon>
        <taxon>Periplaneta</taxon>
    </lineage>
</organism>
<dbReference type="InterPro" id="IPR005135">
    <property type="entry name" value="Endo/exonuclease/phosphatase"/>
</dbReference>
<proteinExistence type="predicted"/>
<accession>A0ABQ8STY6</accession>
<dbReference type="EMBL" id="JAJSOF020000021">
    <property type="protein sequence ID" value="KAJ4437650.1"/>
    <property type="molecule type" value="Genomic_DNA"/>
</dbReference>
<evidence type="ECO:0000313" key="2">
    <source>
        <dbReference type="EMBL" id="KAJ4437650.1"/>
    </source>
</evidence>
<feature type="domain" description="Endonuclease/exonuclease/phosphatase" evidence="1">
    <location>
        <begin position="25"/>
        <end position="106"/>
    </location>
</feature>
<reference evidence="2 3" key="1">
    <citation type="journal article" date="2022" name="Allergy">
        <title>Genome assembly and annotation of Periplaneta americana reveal a comprehensive cockroach allergen profile.</title>
        <authorList>
            <person name="Wang L."/>
            <person name="Xiong Q."/>
            <person name="Saelim N."/>
            <person name="Wang L."/>
            <person name="Nong W."/>
            <person name="Wan A.T."/>
            <person name="Shi M."/>
            <person name="Liu X."/>
            <person name="Cao Q."/>
            <person name="Hui J.H.L."/>
            <person name="Sookrung N."/>
            <person name="Leung T.F."/>
            <person name="Tungtrongchitr A."/>
            <person name="Tsui S.K.W."/>
        </authorList>
    </citation>
    <scope>NUCLEOTIDE SEQUENCE [LARGE SCALE GENOMIC DNA]</scope>
    <source>
        <strain evidence="2">PWHHKU_190912</strain>
    </source>
</reference>